<dbReference type="KEGG" id="cagg:HYG79_07885"/>
<dbReference type="EMBL" id="CP058595">
    <property type="protein sequence ID" value="QLG45270.1"/>
    <property type="molecule type" value="Genomic_DNA"/>
</dbReference>
<keyword evidence="1" id="KW-0732">Signal</keyword>
<sequence length="126" mass="14053">MRKLHIVILGFVWMLVMGCSDSDDANGDIQGAYFGTFERGSSVSNVELILNKGVYTGESETAKFPAICNRGEYSISSNQIVFTDTCIWTADFDWTLILGGSWEYRLANGNLTLRHPNGDLYSLKKK</sequence>
<dbReference type="RefSeq" id="WP_179241559.1">
    <property type="nucleotide sequence ID" value="NZ_CP058595.1"/>
</dbReference>
<organism evidence="2 3">
    <name type="scientific">Costertonia aggregata</name>
    <dbReference type="NCBI Taxonomy" id="343403"/>
    <lineage>
        <taxon>Bacteria</taxon>
        <taxon>Pseudomonadati</taxon>
        <taxon>Bacteroidota</taxon>
        <taxon>Flavobacteriia</taxon>
        <taxon>Flavobacteriales</taxon>
        <taxon>Flavobacteriaceae</taxon>
        <taxon>Costertonia</taxon>
    </lineage>
</organism>
<name>A0A7H9APB6_9FLAO</name>
<evidence type="ECO:0008006" key="4">
    <source>
        <dbReference type="Google" id="ProtNLM"/>
    </source>
</evidence>
<dbReference type="Proteomes" id="UP000509302">
    <property type="component" value="Chromosome"/>
</dbReference>
<protein>
    <recommendedName>
        <fullName evidence="4">Lipoprotein</fullName>
    </recommendedName>
</protein>
<keyword evidence="3" id="KW-1185">Reference proteome</keyword>
<reference evidence="2 3" key="1">
    <citation type="journal article" date="2006" name="Int. J. Syst. Evol. Microbiol.">
        <title>Costertonia aggregata gen. nov., sp. nov., a mesophilic marine bacterium of the family Flavobacteriaceae, isolated from a mature biofilm.</title>
        <authorList>
            <person name="Kwon K.K."/>
            <person name="Lee Y.K."/>
            <person name="Lee H.K."/>
        </authorList>
    </citation>
    <scope>NUCLEOTIDE SEQUENCE [LARGE SCALE GENOMIC DNA]</scope>
    <source>
        <strain evidence="2 3">KCCM 42265</strain>
    </source>
</reference>
<dbReference type="AlphaFoldDB" id="A0A7H9APB6"/>
<evidence type="ECO:0000256" key="1">
    <source>
        <dbReference type="SAM" id="SignalP"/>
    </source>
</evidence>
<evidence type="ECO:0000313" key="3">
    <source>
        <dbReference type="Proteomes" id="UP000509302"/>
    </source>
</evidence>
<dbReference type="PROSITE" id="PS51257">
    <property type="entry name" value="PROKAR_LIPOPROTEIN"/>
    <property type="match status" value="1"/>
</dbReference>
<gene>
    <name evidence="2" type="ORF">HYG79_07885</name>
</gene>
<accession>A0A7H9APB6</accession>
<evidence type="ECO:0000313" key="2">
    <source>
        <dbReference type="EMBL" id="QLG45270.1"/>
    </source>
</evidence>
<feature type="chain" id="PRO_5029003065" description="Lipoprotein" evidence="1">
    <location>
        <begin position="23"/>
        <end position="126"/>
    </location>
</feature>
<feature type="signal peptide" evidence="1">
    <location>
        <begin position="1"/>
        <end position="22"/>
    </location>
</feature>
<proteinExistence type="predicted"/>